<reference evidence="6 7" key="1">
    <citation type="submission" date="2023-03" db="EMBL/GenBank/DDBJ databases">
        <title>YIM 152171 draft genome.</title>
        <authorList>
            <person name="Yang Z."/>
        </authorList>
    </citation>
    <scope>NUCLEOTIDE SEQUENCE [LARGE SCALE GENOMIC DNA]</scope>
    <source>
        <strain evidence="6 7">YIM 152171</strain>
    </source>
</reference>
<name>A0AAP3UY47_9PROT</name>
<sequence length="218" mass="24036">MTARTPRRGSRDRSRTEAEIVAALEAMIREEGVHKVGVNRLAQRAGCGKELIYRYFGGLDGVFLALMAGVDYWTRSGDIPLRALDGGQPPAAAILDMLKGQLATLRGDELVQEIRRWELVEADGTREKLAKRRERLARSFIERASEGAGADVDVPAVTGLLLAGVLYLVLRSRTEDHFLGVPLQDEAGWQRYENALEHVCRRIFPESMQPPSGGSGIP</sequence>
<keyword evidence="1" id="KW-0805">Transcription regulation</keyword>
<proteinExistence type="predicted"/>
<dbReference type="InterPro" id="IPR001647">
    <property type="entry name" value="HTH_TetR"/>
</dbReference>
<accession>A0AAP3UY47</accession>
<dbReference type="GO" id="GO:0000976">
    <property type="term" value="F:transcription cis-regulatory region binding"/>
    <property type="evidence" value="ECO:0007669"/>
    <property type="project" value="TreeGrafter"/>
</dbReference>
<protein>
    <submittedName>
        <fullName evidence="6">TetR/AcrR family transcriptional regulator</fullName>
    </submittedName>
</protein>
<dbReference type="Pfam" id="PF00440">
    <property type="entry name" value="TetR_N"/>
    <property type="match status" value="1"/>
</dbReference>
<organism evidence="6 7">
    <name type="scientific">Marinimicrococcus flavescens</name>
    <dbReference type="NCBI Taxonomy" id="3031815"/>
    <lineage>
        <taxon>Bacteria</taxon>
        <taxon>Pseudomonadati</taxon>
        <taxon>Pseudomonadota</taxon>
        <taxon>Alphaproteobacteria</taxon>
        <taxon>Geminicoccales</taxon>
        <taxon>Geminicoccaceae</taxon>
        <taxon>Marinimicrococcus</taxon>
    </lineage>
</organism>
<dbReference type="InterPro" id="IPR009057">
    <property type="entry name" value="Homeodomain-like_sf"/>
</dbReference>
<dbReference type="Proteomes" id="UP001301140">
    <property type="component" value="Unassembled WGS sequence"/>
</dbReference>
<feature type="DNA-binding region" description="H-T-H motif" evidence="4">
    <location>
        <begin position="37"/>
        <end position="56"/>
    </location>
</feature>
<comment type="caution">
    <text evidence="6">The sequence shown here is derived from an EMBL/GenBank/DDBJ whole genome shotgun (WGS) entry which is preliminary data.</text>
</comment>
<evidence type="ECO:0000256" key="2">
    <source>
        <dbReference type="ARBA" id="ARBA00023125"/>
    </source>
</evidence>
<dbReference type="EMBL" id="JARGEQ010000001">
    <property type="protein sequence ID" value="MDF1584786.1"/>
    <property type="molecule type" value="Genomic_DNA"/>
</dbReference>
<dbReference type="RefSeq" id="WP_327787191.1">
    <property type="nucleotide sequence ID" value="NZ_JARGEQ010000001.1"/>
</dbReference>
<dbReference type="SUPFAM" id="SSF46689">
    <property type="entry name" value="Homeodomain-like"/>
    <property type="match status" value="1"/>
</dbReference>
<feature type="domain" description="HTH tetR-type" evidence="5">
    <location>
        <begin position="14"/>
        <end position="74"/>
    </location>
</feature>
<evidence type="ECO:0000256" key="4">
    <source>
        <dbReference type="PROSITE-ProRule" id="PRU00335"/>
    </source>
</evidence>
<dbReference type="PANTHER" id="PTHR30055:SF234">
    <property type="entry name" value="HTH-TYPE TRANSCRIPTIONAL REGULATOR BETI"/>
    <property type="match status" value="1"/>
</dbReference>
<dbReference type="InterPro" id="IPR050109">
    <property type="entry name" value="HTH-type_TetR-like_transc_reg"/>
</dbReference>
<gene>
    <name evidence="6" type="ORF">PZ740_00125</name>
</gene>
<dbReference type="PROSITE" id="PS50977">
    <property type="entry name" value="HTH_TETR_2"/>
    <property type="match status" value="1"/>
</dbReference>
<keyword evidence="7" id="KW-1185">Reference proteome</keyword>
<keyword evidence="2 4" id="KW-0238">DNA-binding</keyword>
<evidence type="ECO:0000259" key="5">
    <source>
        <dbReference type="PROSITE" id="PS50977"/>
    </source>
</evidence>
<evidence type="ECO:0000313" key="6">
    <source>
        <dbReference type="EMBL" id="MDF1584786.1"/>
    </source>
</evidence>
<evidence type="ECO:0000256" key="1">
    <source>
        <dbReference type="ARBA" id="ARBA00023015"/>
    </source>
</evidence>
<keyword evidence="3" id="KW-0804">Transcription</keyword>
<evidence type="ECO:0000256" key="3">
    <source>
        <dbReference type="ARBA" id="ARBA00023163"/>
    </source>
</evidence>
<dbReference type="GO" id="GO:0003700">
    <property type="term" value="F:DNA-binding transcription factor activity"/>
    <property type="evidence" value="ECO:0007669"/>
    <property type="project" value="TreeGrafter"/>
</dbReference>
<dbReference type="AlphaFoldDB" id="A0AAP3UY47"/>
<dbReference type="Gene3D" id="1.10.357.10">
    <property type="entry name" value="Tetracycline Repressor, domain 2"/>
    <property type="match status" value="1"/>
</dbReference>
<dbReference type="PANTHER" id="PTHR30055">
    <property type="entry name" value="HTH-TYPE TRANSCRIPTIONAL REGULATOR RUTR"/>
    <property type="match status" value="1"/>
</dbReference>
<evidence type="ECO:0000313" key="7">
    <source>
        <dbReference type="Proteomes" id="UP001301140"/>
    </source>
</evidence>